<organism evidence="3 4">
    <name type="scientific">Hibiscus sabdariffa</name>
    <name type="common">roselle</name>
    <dbReference type="NCBI Taxonomy" id="183260"/>
    <lineage>
        <taxon>Eukaryota</taxon>
        <taxon>Viridiplantae</taxon>
        <taxon>Streptophyta</taxon>
        <taxon>Embryophyta</taxon>
        <taxon>Tracheophyta</taxon>
        <taxon>Spermatophyta</taxon>
        <taxon>Magnoliopsida</taxon>
        <taxon>eudicotyledons</taxon>
        <taxon>Gunneridae</taxon>
        <taxon>Pentapetalae</taxon>
        <taxon>rosids</taxon>
        <taxon>malvids</taxon>
        <taxon>Malvales</taxon>
        <taxon>Malvaceae</taxon>
        <taxon>Malvoideae</taxon>
        <taxon>Hibiscus</taxon>
    </lineage>
</organism>
<protein>
    <recommendedName>
        <fullName evidence="2">Wall-associated receptor kinase C-terminal domain-containing protein</fullName>
    </recommendedName>
</protein>
<comment type="caution">
    <text evidence="3">The sequence shown here is derived from an EMBL/GenBank/DDBJ whole genome shotgun (WGS) entry which is preliminary data.</text>
</comment>
<dbReference type="EMBL" id="JBBPBM010000172">
    <property type="protein sequence ID" value="KAK8502284.1"/>
    <property type="molecule type" value="Genomic_DNA"/>
</dbReference>
<dbReference type="PANTHER" id="PTHR33138:SF11">
    <property type="entry name" value="KINASE-LIKE PROTEIN"/>
    <property type="match status" value="1"/>
</dbReference>
<evidence type="ECO:0000313" key="3">
    <source>
        <dbReference type="EMBL" id="KAK8502284.1"/>
    </source>
</evidence>
<gene>
    <name evidence="3" type="ORF">V6N12_002005</name>
</gene>
<dbReference type="Proteomes" id="UP001472677">
    <property type="component" value="Unassembled WGS sequence"/>
</dbReference>
<evidence type="ECO:0000259" key="2">
    <source>
        <dbReference type="Pfam" id="PF14380"/>
    </source>
</evidence>
<accession>A0ABR2B5V7</accession>
<reference evidence="3 4" key="1">
    <citation type="journal article" date="2024" name="G3 (Bethesda)">
        <title>Genome assembly of Hibiscus sabdariffa L. provides insights into metabolisms of medicinal natural products.</title>
        <authorList>
            <person name="Kim T."/>
        </authorList>
    </citation>
    <scope>NUCLEOTIDE SEQUENCE [LARGE SCALE GENOMIC DNA]</scope>
    <source>
        <strain evidence="3">TK-2024</strain>
        <tissue evidence="3">Old leaves</tissue>
    </source>
</reference>
<evidence type="ECO:0000256" key="1">
    <source>
        <dbReference type="ARBA" id="ARBA00023180"/>
    </source>
</evidence>
<keyword evidence="1" id="KW-0325">Glycoprotein</keyword>
<keyword evidence="4" id="KW-1185">Reference proteome</keyword>
<evidence type="ECO:0000313" key="4">
    <source>
        <dbReference type="Proteomes" id="UP001472677"/>
    </source>
</evidence>
<proteinExistence type="predicted"/>
<name>A0ABR2B5V7_9ROSI</name>
<sequence length="189" mass="21134">MVGVKYKVTDIIPYRRILKVTRIDTLENGLCQFHSPLRDSVVDFDLFDLAPPPPPAINYINITLDFDCLKPTIPSPQIISQYPCSCSSTIYNNISITINAIVLNGCVANVTFPVVETNLLHFHNDSFSLALILSTIMEEGFQVKWKENTEACRKCNASGGACGFDSFGRPLCYCPQYQSHDECGHRGMY</sequence>
<feature type="domain" description="Wall-associated receptor kinase C-terminal" evidence="2">
    <location>
        <begin position="102"/>
        <end position="175"/>
    </location>
</feature>
<dbReference type="Pfam" id="PF14380">
    <property type="entry name" value="WAK_assoc"/>
    <property type="match status" value="1"/>
</dbReference>
<dbReference type="InterPro" id="IPR032872">
    <property type="entry name" value="WAK_assoc_C"/>
</dbReference>
<dbReference type="PANTHER" id="PTHR33138">
    <property type="entry name" value="OS01G0690200 PROTEIN"/>
    <property type="match status" value="1"/>
</dbReference>